<evidence type="ECO:0000256" key="5">
    <source>
        <dbReference type="NCBIfam" id="TIGR01378"/>
    </source>
</evidence>
<dbReference type="EMBL" id="QXIU01000111">
    <property type="protein sequence ID" value="RIE11409.1"/>
    <property type="molecule type" value="Genomic_DNA"/>
</dbReference>
<evidence type="ECO:0000256" key="2">
    <source>
        <dbReference type="ARBA" id="ARBA00022741"/>
    </source>
</evidence>
<dbReference type="Pfam" id="PF04263">
    <property type="entry name" value="TPK_catalytic"/>
    <property type="match status" value="1"/>
</dbReference>
<dbReference type="InterPro" id="IPR036759">
    <property type="entry name" value="TPK_catalytic_sf"/>
</dbReference>
<reference evidence="9 10" key="1">
    <citation type="submission" date="2018-09" db="EMBL/GenBank/DDBJ databases">
        <title>Discovery and Ecogenomic Context for Candidatus Cryosericales, a Global Caldiserica Order Active in Thawing Permafrost.</title>
        <authorList>
            <person name="Martinez M.A."/>
            <person name="Woodcroft B.J."/>
            <person name="Ignacio Espinoza J.C."/>
            <person name="Zayed A."/>
            <person name="Singleton C.M."/>
            <person name="Boyd J."/>
            <person name="Li Y.-F."/>
            <person name="Purvine S."/>
            <person name="Maughan H."/>
            <person name="Hodgkins S.B."/>
            <person name="Anderson D."/>
            <person name="Sederholm M."/>
            <person name="Temperton B."/>
            <person name="Saleska S.R."/>
            <person name="Tyson G.W."/>
            <person name="Rich V.I."/>
        </authorList>
    </citation>
    <scope>NUCLEOTIDE SEQUENCE [LARGE SCALE GENOMIC DNA]</scope>
    <source>
        <strain evidence="8 10">SMC5</strain>
        <strain evidence="7 9">SMC6</strain>
    </source>
</reference>
<feature type="domain" description="Thiamin pyrophosphokinase thiamin-binding" evidence="6">
    <location>
        <begin position="143"/>
        <end position="208"/>
    </location>
</feature>
<dbReference type="GO" id="GO:0016301">
    <property type="term" value="F:kinase activity"/>
    <property type="evidence" value="ECO:0007669"/>
    <property type="project" value="UniProtKB-KW"/>
</dbReference>
<dbReference type="Gene3D" id="3.40.50.10240">
    <property type="entry name" value="Thiamin pyrophosphokinase, catalytic domain"/>
    <property type="match status" value="1"/>
</dbReference>
<evidence type="ECO:0000313" key="8">
    <source>
        <dbReference type="EMBL" id="RIE11409.1"/>
    </source>
</evidence>
<keyword evidence="3 8" id="KW-0418">Kinase</keyword>
<dbReference type="InterPro" id="IPR006282">
    <property type="entry name" value="Thi_PPkinase"/>
</dbReference>
<comment type="caution">
    <text evidence="8">The sequence shown here is derived from an EMBL/GenBank/DDBJ whole genome shotgun (WGS) entry which is preliminary data.</text>
</comment>
<dbReference type="GO" id="GO:0004788">
    <property type="term" value="F:thiamine diphosphokinase activity"/>
    <property type="evidence" value="ECO:0007669"/>
    <property type="project" value="UniProtKB-UniRule"/>
</dbReference>
<dbReference type="SMART" id="SM00983">
    <property type="entry name" value="TPK_B1_binding"/>
    <property type="match status" value="1"/>
</dbReference>
<dbReference type="Pfam" id="PF04265">
    <property type="entry name" value="TPK_B1_binding"/>
    <property type="match status" value="1"/>
</dbReference>
<dbReference type="InterPro" id="IPR036371">
    <property type="entry name" value="TPK_B1-bd_sf"/>
</dbReference>
<dbReference type="InterPro" id="IPR007373">
    <property type="entry name" value="Thiamin_PyroPKinase_B1-bd"/>
</dbReference>
<dbReference type="OrthoDB" id="9804377at2"/>
<keyword evidence="4" id="KW-0067">ATP-binding</keyword>
<protein>
    <recommendedName>
        <fullName evidence="5">Thiamine diphosphokinase</fullName>
        <ecNumber evidence="5">2.7.6.2</ecNumber>
    </recommendedName>
</protein>
<dbReference type="GO" id="GO:0030975">
    <property type="term" value="F:thiamine binding"/>
    <property type="evidence" value="ECO:0007669"/>
    <property type="project" value="InterPro"/>
</dbReference>
<name>A0A398DCR6_9BACT</name>
<dbReference type="NCBIfam" id="TIGR01378">
    <property type="entry name" value="thi_PPkinase"/>
    <property type="match status" value="1"/>
</dbReference>
<accession>A0A398D7Y2</accession>
<evidence type="ECO:0000313" key="10">
    <source>
        <dbReference type="Proteomes" id="UP000266489"/>
    </source>
</evidence>
<dbReference type="EMBL" id="QXIT01000073">
    <property type="protein sequence ID" value="RIE08557.1"/>
    <property type="molecule type" value="Genomic_DNA"/>
</dbReference>
<dbReference type="GO" id="GO:0006772">
    <property type="term" value="P:thiamine metabolic process"/>
    <property type="evidence" value="ECO:0007669"/>
    <property type="project" value="UniProtKB-UniRule"/>
</dbReference>
<keyword evidence="2" id="KW-0547">Nucleotide-binding</keyword>
<sequence length="219" mass="23459">MPAVLTMVFAGGDPGSFSYLRTLDYSGAFLVAVDRGLAVMAELGLIPDLFVGDGDSVVPELLAALDRCRTRVVILPAHKDVSDLEAAFDLLMTMGRQGSVLVLAGLGGRLDHCLFNLQLAALHLADFEDIMFEDDRCLVKPLTSSNALQLPAGTTVSFVPVTPEVELSLTGFEYPLSHVVVQQGSTRTLSNVTCGLVQQVIVERGTVVMIAWKVQSDIP</sequence>
<dbReference type="GO" id="GO:0009229">
    <property type="term" value="P:thiamine diphosphate biosynthetic process"/>
    <property type="evidence" value="ECO:0007669"/>
    <property type="project" value="InterPro"/>
</dbReference>
<dbReference type="AlphaFoldDB" id="A0A398DCR6"/>
<keyword evidence="9" id="KW-1185">Reference proteome</keyword>
<dbReference type="PANTHER" id="PTHR41299:SF1">
    <property type="entry name" value="THIAMINE PYROPHOSPHOKINASE"/>
    <property type="match status" value="1"/>
</dbReference>
<dbReference type="PANTHER" id="PTHR41299">
    <property type="entry name" value="THIAMINE PYROPHOSPHOKINASE"/>
    <property type="match status" value="1"/>
</dbReference>
<evidence type="ECO:0000259" key="6">
    <source>
        <dbReference type="SMART" id="SM00983"/>
    </source>
</evidence>
<dbReference type="SUPFAM" id="SSF63862">
    <property type="entry name" value="Thiamin pyrophosphokinase, substrate-binding domain"/>
    <property type="match status" value="1"/>
</dbReference>
<dbReference type="Proteomes" id="UP000266489">
    <property type="component" value="Unassembled WGS sequence"/>
</dbReference>
<dbReference type="RefSeq" id="WP_119119782.1">
    <property type="nucleotide sequence ID" value="NZ_QXIT01000073.1"/>
</dbReference>
<keyword evidence="1 8" id="KW-0808">Transferase</keyword>
<dbReference type="Proteomes" id="UP000266260">
    <property type="component" value="Unassembled WGS sequence"/>
</dbReference>
<evidence type="ECO:0000313" key="9">
    <source>
        <dbReference type="Proteomes" id="UP000266260"/>
    </source>
</evidence>
<proteinExistence type="predicted"/>
<gene>
    <name evidence="8" type="ORF">SMC5_04580</name>
    <name evidence="7" type="ORF">SMC6_04000</name>
</gene>
<dbReference type="InterPro" id="IPR053149">
    <property type="entry name" value="TPK"/>
</dbReference>
<dbReference type="EC" id="2.7.6.2" evidence="5"/>
<evidence type="ECO:0000256" key="4">
    <source>
        <dbReference type="ARBA" id="ARBA00022840"/>
    </source>
</evidence>
<dbReference type="CDD" id="cd07995">
    <property type="entry name" value="TPK"/>
    <property type="match status" value="1"/>
</dbReference>
<accession>A0A398DCR6</accession>
<dbReference type="GO" id="GO:0005524">
    <property type="term" value="F:ATP binding"/>
    <property type="evidence" value="ECO:0007669"/>
    <property type="project" value="UniProtKB-KW"/>
</dbReference>
<dbReference type="InterPro" id="IPR007371">
    <property type="entry name" value="TPK_catalytic"/>
</dbReference>
<evidence type="ECO:0000313" key="7">
    <source>
        <dbReference type="EMBL" id="RIE08557.1"/>
    </source>
</evidence>
<evidence type="ECO:0000256" key="3">
    <source>
        <dbReference type="ARBA" id="ARBA00022777"/>
    </source>
</evidence>
<dbReference type="SUPFAM" id="SSF63999">
    <property type="entry name" value="Thiamin pyrophosphokinase, catalytic domain"/>
    <property type="match status" value="1"/>
</dbReference>
<evidence type="ECO:0000256" key="1">
    <source>
        <dbReference type="ARBA" id="ARBA00022679"/>
    </source>
</evidence>
<organism evidence="8 10">
    <name type="scientific">Candidatus Cryosericum odellii</name>
    <dbReference type="NCBI Taxonomy" id="2290917"/>
    <lineage>
        <taxon>Bacteria</taxon>
        <taxon>Pseudomonadati</taxon>
        <taxon>Caldisericota/Cryosericota group</taxon>
        <taxon>Candidatus Cryosericota</taxon>
        <taxon>Candidatus Cryosericia</taxon>
        <taxon>Candidatus Cryosericales</taxon>
        <taxon>Candidatus Cryosericaceae</taxon>
        <taxon>Candidatus Cryosericum</taxon>
    </lineage>
</organism>